<dbReference type="InterPro" id="IPR016024">
    <property type="entry name" value="ARM-type_fold"/>
</dbReference>
<name>A0A8H5ETT1_9AGAR</name>
<accession>A0A8H5ETT1</accession>
<comment type="caution">
    <text evidence="4">The sequence shown here is derived from an EMBL/GenBank/DDBJ whole genome shotgun (WGS) entry which is preliminary data.</text>
</comment>
<evidence type="ECO:0000256" key="2">
    <source>
        <dbReference type="ARBA" id="ARBA00022490"/>
    </source>
</evidence>
<dbReference type="SUPFAM" id="SSF48371">
    <property type="entry name" value="ARM repeat"/>
    <property type="match status" value="1"/>
</dbReference>
<dbReference type="InterPro" id="IPR024660">
    <property type="entry name" value="UCS_central_dom"/>
</dbReference>
<dbReference type="AlphaFoldDB" id="A0A8H5ETT1"/>
<keyword evidence="2" id="KW-0963">Cytoplasm</keyword>
<proteinExistence type="predicted"/>
<gene>
    <name evidence="4" type="ORF">D9619_002601</name>
</gene>
<dbReference type="Gene3D" id="1.25.10.10">
    <property type="entry name" value="Leucine-rich Repeat Variant"/>
    <property type="match status" value="1"/>
</dbReference>
<evidence type="ECO:0000313" key="4">
    <source>
        <dbReference type="EMBL" id="KAF5312146.1"/>
    </source>
</evidence>
<dbReference type="GO" id="GO:0051879">
    <property type="term" value="F:Hsp90 protein binding"/>
    <property type="evidence" value="ECO:0007669"/>
    <property type="project" value="TreeGrafter"/>
</dbReference>
<evidence type="ECO:0000259" key="3">
    <source>
        <dbReference type="Pfam" id="PF11701"/>
    </source>
</evidence>
<keyword evidence="5" id="KW-1185">Reference proteome</keyword>
<reference evidence="4 5" key="1">
    <citation type="journal article" date="2020" name="ISME J.">
        <title>Uncovering the hidden diversity of litter-decomposition mechanisms in mushroom-forming fungi.</title>
        <authorList>
            <person name="Floudas D."/>
            <person name="Bentzer J."/>
            <person name="Ahren D."/>
            <person name="Johansson T."/>
            <person name="Persson P."/>
            <person name="Tunlid A."/>
        </authorList>
    </citation>
    <scope>NUCLEOTIDE SEQUENCE [LARGE SCALE GENOMIC DNA]</scope>
    <source>
        <strain evidence="4 5">CBS 101986</strain>
    </source>
</reference>
<dbReference type="Pfam" id="PF11701">
    <property type="entry name" value="UNC45-central"/>
    <property type="match status" value="1"/>
</dbReference>
<evidence type="ECO:0000256" key="1">
    <source>
        <dbReference type="ARBA" id="ARBA00004496"/>
    </source>
</evidence>
<dbReference type="Proteomes" id="UP000567179">
    <property type="component" value="Unassembled WGS sequence"/>
</dbReference>
<dbReference type="OrthoDB" id="199930at2759"/>
<dbReference type="PANTHER" id="PTHR45994">
    <property type="entry name" value="FI21225P1"/>
    <property type="match status" value="1"/>
</dbReference>
<protein>
    <recommendedName>
        <fullName evidence="3">UNC-45/Cro1/She4 central domain-containing protein</fullName>
    </recommendedName>
</protein>
<dbReference type="EMBL" id="JAACJJ010000056">
    <property type="protein sequence ID" value="KAF5312146.1"/>
    <property type="molecule type" value="Genomic_DNA"/>
</dbReference>
<dbReference type="GO" id="GO:0005737">
    <property type="term" value="C:cytoplasm"/>
    <property type="evidence" value="ECO:0007669"/>
    <property type="project" value="UniProtKB-SubCell"/>
</dbReference>
<sequence>MATNDASDKLNQILKKTQSLSDSNLLPDEIAFLTSIFSPGRDDASTIRSKAYVVLSAYCQAARNIKGKAKTQLNDEDEGTVSIARTFGSSISERLNETNEDAILCGVSFLAALFQIDSKAASVIFAEDGLVENVMDTVDLSPSALLSQEVAHLLGQAAGVKVCRAVITPQIVRWLEFKSHQQADIPSRSAAAVALIKLAKGSAADSPENGSPEVGEQTNDLVETMVDIIVQGNANSVVDAAEGLAYLSTDPSVKESLAKNPSFLRNLFDLVPKSKTSAKDVNPTLVYGVMVIVTNLLSFRPRLSAEQQQMEKLKKMAKAGNGKGQEDSASAQLDDDDHVKVRIRLLVTAGVLSAFAGAISSTDSPGIRASVGKSLLSICEEKENRGQVLQTGGSKLLQTSIRQSLSTQPEGAKNKTVNLSATDLEAIQALTKLAITSSPVQVFGPNVGTVYDAIRPFSILVQHPSSTLLQRFEGIMALTNLASYTAETASRIAKSDGLLDHVELLLLEEHTLVRRASVELICNLIAGSDDTFERYSGTTPSSASKIHILLALSDLEDTATRLAASGALATLTAAPAACAALVALQFEKDHFLREMTQLIDPSCLPDTAASDDEPVLDTNPGLVHRGVVCIANVFQSITDSETRAKMLKGATEAGVIQALFRLVKGEGLVKDQAIVAPAAEALKSIMTKT</sequence>
<comment type="subcellular location">
    <subcellularLocation>
        <location evidence="1">Cytoplasm</location>
    </subcellularLocation>
</comment>
<evidence type="ECO:0000313" key="5">
    <source>
        <dbReference type="Proteomes" id="UP000567179"/>
    </source>
</evidence>
<organism evidence="4 5">
    <name type="scientific">Psilocybe cf. subviscida</name>
    <dbReference type="NCBI Taxonomy" id="2480587"/>
    <lineage>
        <taxon>Eukaryota</taxon>
        <taxon>Fungi</taxon>
        <taxon>Dikarya</taxon>
        <taxon>Basidiomycota</taxon>
        <taxon>Agaricomycotina</taxon>
        <taxon>Agaricomycetes</taxon>
        <taxon>Agaricomycetidae</taxon>
        <taxon>Agaricales</taxon>
        <taxon>Agaricineae</taxon>
        <taxon>Strophariaceae</taxon>
        <taxon>Psilocybe</taxon>
    </lineage>
</organism>
<dbReference type="PANTHER" id="PTHR45994:SF1">
    <property type="entry name" value="FI21225P1"/>
    <property type="match status" value="1"/>
</dbReference>
<dbReference type="InterPro" id="IPR011989">
    <property type="entry name" value="ARM-like"/>
</dbReference>
<feature type="domain" description="UNC-45/Cro1/She4 central" evidence="3">
    <location>
        <begin position="39"/>
        <end position="198"/>
    </location>
</feature>